<dbReference type="RefSeq" id="WP_125987753.1">
    <property type="nucleotide sequence ID" value="NZ_CP047218.1"/>
</dbReference>
<dbReference type="EMBL" id="CP047218">
    <property type="protein sequence ID" value="QHD67405.1"/>
    <property type="molecule type" value="Genomic_DNA"/>
</dbReference>
<accession>A0A6P1GFZ8</accession>
<organism evidence="1 2">
    <name type="scientific">Sphingobium yanoikuyae</name>
    <name type="common">Sphingomonas yanoikuyae</name>
    <dbReference type="NCBI Taxonomy" id="13690"/>
    <lineage>
        <taxon>Bacteria</taxon>
        <taxon>Pseudomonadati</taxon>
        <taxon>Pseudomonadota</taxon>
        <taxon>Alphaproteobacteria</taxon>
        <taxon>Sphingomonadales</taxon>
        <taxon>Sphingomonadaceae</taxon>
        <taxon>Sphingobium</taxon>
    </lineage>
</organism>
<proteinExistence type="predicted"/>
<protein>
    <submittedName>
        <fullName evidence="1">Uncharacterized protein</fullName>
    </submittedName>
</protein>
<dbReference type="Proteomes" id="UP000464086">
    <property type="component" value="Chromosome"/>
</dbReference>
<dbReference type="AlphaFoldDB" id="A0A6P1GFZ8"/>
<reference evidence="1 2" key="1">
    <citation type="submission" date="2019-12" db="EMBL/GenBank/DDBJ databases">
        <title>Functional and genomic insights into the Sphingobium yanoikuyae YC-JY1, a bacterium efficiently degrading bisphenol A.</title>
        <authorList>
            <person name="Jia Y."/>
            <person name="Li X."/>
            <person name="Wang J."/>
            <person name="Eltoukhy A."/>
            <person name="Lamraoui I."/>
            <person name="Yan Y."/>
        </authorList>
    </citation>
    <scope>NUCLEOTIDE SEQUENCE [LARGE SCALE GENOMIC DNA]</scope>
    <source>
        <strain evidence="1 2">YC-JY1</strain>
    </source>
</reference>
<gene>
    <name evidence="1" type="ORF">GS397_10310</name>
</gene>
<sequence>MSEFYIPIRYDNKIAEKGRWFDVYDEAGNLHGRFLVSLIAGDAPHTKLRSQRLAQGDNVATVGQLSEEEQRKQNAMLLVELAITDWKDVLNAKREQVAFSKEKAVAYFLANHYATEKVFQFASNVLNFQAVTVEEIEKN</sequence>
<evidence type="ECO:0000313" key="1">
    <source>
        <dbReference type="EMBL" id="QHD67405.1"/>
    </source>
</evidence>
<name>A0A6P1GFZ8_SPHYA</name>
<evidence type="ECO:0000313" key="2">
    <source>
        <dbReference type="Proteomes" id="UP000464086"/>
    </source>
</evidence>